<evidence type="ECO:0000313" key="4">
    <source>
        <dbReference type="Proteomes" id="UP000325785"/>
    </source>
</evidence>
<dbReference type="AlphaFoldDB" id="A0A0T5P366"/>
<dbReference type="Proteomes" id="UP000325785">
    <property type="component" value="Chromosome"/>
</dbReference>
<evidence type="ECO:0000313" key="1">
    <source>
        <dbReference type="EMBL" id="KRS15634.1"/>
    </source>
</evidence>
<reference evidence="1 3" key="1">
    <citation type="submission" date="2015-04" db="EMBL/GenBank/DDBJ databases">
        <title>The draft genome sequence of Roseovarius indicus B108T.</title>
        <authorList>
            <person name="Li G."/>
            <person name="Lai Q."/>
            <person name="Shao Z."/>
            <person name="Yan P."/>
        </authorList>
    </citation>
    <scope>NUCLEOTIDE SEQUENCE [LARGE SCALE GENOMIC DNA]</scope>
    <source>
        <strain evidence="1 3">B108</strain>
    </source>
</reference>
<sequence length="103" mass="11437">MALPYKTRETMRVVQAPNVYAGETCDQHEPRWIGSAEGDKDGAGPVGLEDALMLSATTFPPGTIVTIHEPECPQCHTVPTWMGGRWECECDLDWRGFAEDHFS</sequence>
<organism evidence="1 3">
    <name type="scientific">Roseovarius indicus</name>
    <dbReference type="NCBI Taxonomy" id="540747"/>
    <lineage>
        <taxon>Bacteria</taxon>
        <taxon>Pseudomonadati</taxon>
        <taxon>Pseudomonadota</taxon>
        <taxon>Alphaproteobacteria</taxon>
        <taxon>Rhodobacterales</taxon>
        <taxon>Roseobacteraceae</taxon>
        <taxon>Roseovarius</taxon>
    </lineage>
</organism>
<name>A0A0T5P366_9RHOB</name>
<protein>
    <submittedName>
        <fullName evidence="1">Uncharacterized protein</fullName>
    </submittedName>
</protein>
<reference evidence="2 4" key="2">
    <citation type="submission" date="2018-08" db="EMBL/GenBank/DDBJ databases">
        <title>Genetic Globetrotter - A new plasmid hitch-hiking vast phylogenetic and geographic distances.</title>
        <authorList>
            <person name="Vollmers J."/>
            <person name="Petersen J."/>
        </authorList>
    </citation>
    <scope>NUCLEOTIDE SEQUENCE [LARGE SCALE GENOMIC DNA]</scope>
    <source>
        <strain evidence="2 4">DSM 26383</strain>
    </source>
</reference>
<dbReference type="EMBL" id="LAXI01000020">
    <property type="protein sequence ID" value="KRS15634.1"/>
    <property type="molecule type" value="Genomic_DNA"/>
</dbReference>
<dbReference type="OrthoDB" id="7873937at2"/>
<dbReference type="PATRIC" id="fig|540747.5.peg.2873"/>
<gene>
    <name evidence="2" type="ORF">RIdsm_03681</name>
    <name evidence="1" type="ORF">XM52_22600</name>
</gene>
<dbReference type="STRING" id="540747.SAMN04488031_1226"/>
<dbReference type="EMBL" id="CP031598">
    <property type="protein sequence ID" value="QEW27860.1"/>
    <property type="molecule type" value="Genomic_DNA"/>
</dbReference>
<dbReference type="Proteomes" id="UP000051401">
    <property type="component" value="Unassembled WGS sequence"/>
</dbReference>
<keyword evidence="3" id="KW-1185">Reference proteome</keyword>
<dbReference type="RefSeq" id="WP_057819847.1">
    <property type="nucleotide sequence ID" value="NZ_CP031598.1"/>
</dbReference>
<evidence type="ECO:0000313" key="3">
    <source>
        <dbReference type="Proteomes" id="UP000051401"/>
    </source>
</evidence>
<proteinExistence type="predicted"/>
<dbReference type="KEGG" id="rid:RIdsm_03681"/>
<evidence type="ECO:0000313" key="2">
    <source>
        <dbReference type="EMBL" id="QEW27860.1"/>
    </source>
</evidence>
<accession>A0A0T5P366</accession>